<feature type="transmembrane region" description="Helical" evidence="1">
    <location>
        <begin position="82"/>
        <end position="107"/>
    </location>
</feature>
<keyword evidence="3" id="KW-1185">Reference proteome</keyword>
<evidence type="ECO:0000313" key="2">
    <source>
        <dbReference type="EMBL" id="KAL2808833.1"/>
    </source>
</evidence>
<evidence type="ECO:0000313" key="3">
    <source>
        <dbReference type="Proteomes" id="UP001610334"/>
    </source>
</evidence>
<dbReference type="EMBL" id="JBFXLT010000102">
    <property type="protein sequence ID" value="KAL2808833.1"/>
    <property type="molecule type" value="Genomic_DNA"/>
</dbReference>
<comment type="caution">
    <text evidence="2">The sequence shown here is derived from an EMBL/GenBank/DDBJ whole genome shotgun (WGS) entry which is preliminary data.</text>
</comment>
<organism evidence="2 3">
    <name type="scientific">Aspergillus granulosus</name>
    <dbReference type="NCBI Taxonomy" id="176169"/>
    <lineage>
        <taxon>Eukaryota</taxon>
        <taxon>Fungi</taxon>
        <taxon>Dikarya</taxon>
        <taxon>Ascomycota</taxon>
        <taxon>Pezizomycotina</taxon>
        <taxon>Eurotiomycetes</taxon>
        <taxon>Eurotiomycetidae</taxon>
        <taxon>Eurotiales</taxon>
        <taxon>Aspergillaceae</taxon>
        <taxon>Aspergillus</taxon>
        <taxon>Aspergillus subgen. Nidulantes</taxon>
    </lineage>
</organism>
<name>A0ABR4H059_9EURO</name>
<reference evidence="2 3" key="1">
    <citation type="submission" date="2024-07" db="EMBL/GenBank/DDBJ databases">
        <title>Section-level genome sequencing and comparative genomics of Aspergillus sections Usti and Cavernicolus.</title>
        <authorList>
            <consortium name="Lawrence Berkeley National Laboratory"/>
            <person name="Nybo J.L."/>
            <person name="Vesth T.C."/>
            <person name="Theobald S."/>
            <person name="Frisvad J.C."/>
            <person name="Larsen T.O."/>
            <person name="Kjaerboelling I."/>
            <person name="Rothschild-Mancinelli K."/>
            <person name="Lyhne E.K."/>
            <person name="Kogle M.E."/>
            <person name="Barry K."/>
            <person name="Clum A."/>
            <person name="Na H."/>
            <person name="Ledsgaard L."/>
            <person name="Lin J."/>
            <person name="Lipzen A."/>
            <person name="Kuo A."/>
            <person name="Riley R."/>
            <person name="Mondo S."/>
            <person name="Labutti K."/>
            <person name="Haridas S."/>
            <person name="Pangalinan J."/>
            <person name="Salamov A.A."/>
            <person name="Simmons B.A."/>
            <person name="Magnuson J.K."/>
            <person name="Chen J."/>
            <person name="Drula E."/>
            <person name="Henrissat B."/>
            <person name="Wiebenga A."/>
            <person name="Lubbers R.J."/>
            <person name="Gomes A.C."/>
            <person name="Makela M.R."/>
            <person name="Stajich J."/>
            <person name="Grigoriev I.V."/>
            <person name="Mortensen U.H."/>
            <person name="De Vries R.P."/>
            <person name="Baker S.E."/>
            <person name="Andersen M.R."/>
        </authorList>
    </citation>
    <scope>NUCLEOTIDE SEQUENCE [LARGE SCALE GENOMIC DNA]</scope>
    <source>
        <strain evidence="2 3">CBS 588.65</strain>
    </source>
</reference>
<proteinExistence type="predicted"/>
<gene>
    <name evidence="2" type="ORF">BJX63DRAFT_407674</name>
</gene>
<dbReference type="Proteomes" id="UP001610334">
    <property type="component" value="Unassembled WGS sequence"/>
</dbReference>
<keyword evidence="1" id="KW-0812">Transmembrane</keyword>
<sequence length="113" mass="13015">MPATRDLDRRGDDVIVYISSTLKRIYYETSIHYSVIDHRSSVRLGHHSFRFLPRRNHTVLCSDSPEWVCTVLRYGVISESDLNLLVLSLIVTYLSPVYIFSAVIHILPPPSQE</sequence>
<keyword evidence="1" id="KW-0472">Membrane</keyword>
<evidence type="ECO:0000256" key="1">
    <source>
        <dbReference type="SAM" id="Phobius"/>
    </source>
</evidence>
<accession>A0ABR4H059</accession>
<keyword evidence="1" id="KW-1133">Transmembrane helix</keyword>
<protein>
    <submittedName>
        <fullName evidence="2">Uncharacterized protein</fullName>
    </submittedName>
</protein>